<gene>
    <name evidence="1" type="ORF">CZ787_04215</name>
</gene>
<dbReference type="Pfam" id="PF14903">
    <property type="entry name" value="WG_beta_rep"/>
    <property type="match status" value="1"/>
</dbReference>
<evidence type="ECO:0000313" key="1">
    <source>
        <dbReference type="EMBL" id="SJN10677.1"/>
    </source>
</evidence>
<dbReference type="AlphaFoldDB" id="A0A1R4HT18"/>
<dbReference type="RefSeq" id="WP_087106470.1">
    <property type="nucleotide sequence ID" value="NZ_FUKM01000015.1"/>
</dbReference>
<protein>
    <submittedName>
        <fullName evidence="1">Uncharacterized protein</fullName>
    </submittedName>
</protein>
<evidence type="ECO:0000313" key="2">
    <source>
        <dbReference type="Proteomes" id="UP000196331"/>
    </source>
</evidence>
<dbReference type="InterPro" id="IPR032774">
    <property type="entry name" value="WG_beta_rep"/>
</dbReference>
<dbReference type="OrthoDB" id="6646946at2"/>
<comment type="caution">
    <text evidence="1">The sequence shown here is derived from an EMBL/GenBank/DDBJ whole genome shotgun (WGS) entry which is preliminary data.</text>
</comment>
<dbReference type="EMBL" id="FUKM01000015">
    <property type="protein sequence ID" value="SJN10677.1"/>
    <property type="molecule type" value="Genomic_DNA"/>
</dbReference>
<sequence length="899" mass="101807">MKQWIVAPFLLVVVMGKVLADPSEIPQSGVYAVDSIEAVEANLMADSMLPEIEASMERAWVRFDRESRTAEIYMEAQEEPLHYDFDFETNQATSPDNPTAGLRLETSEQFVMIHGVPFEVAFTFQQIDEEGPEFAALQSARDEWLESKQAALEEQGSGLAELFDVEPLSPDASDWVDWNVPYVFDMPIDWNDQDVTLSKPDSFASEGLLFSNEFGAPALLIGQLITDADTFRKSVISPDDLQETIQLETPNRELTIFMNQDGNLGLVGIVPSDQEATSFWVVEPNDFLVTEDINKLIGMFYTIRVLAPLEERISFTDPDTWPHYRLTEESEQMLKDRTGDTLSLEGLLGLMGGQVRATLFDDDRRRSYPDFSLTLVDAEPEPLSLTPPLIALGSPEEGKLILWEDGNHTMCEASLSLPILSHERETVAYMRIAEYVNYYSDRGPDHAQYERCIAAWSALQSFNSKLKNELVTDLPALARTLGDVKTAYLRDGYVVVAKGSGADMMQGLISQEGETILPMEYKRIDVRSDMIVAEDSLGKWILSKKGEKLVSVPLIAFDPFEGREEYYVLTSANEQGEWRKGLFDMSSQNIVLSPEFRSLSYDEDRETLLVEYPDRSKAWLSLTGEPISERYASILPLRGTSNYLLKDSETEEWYIANEQLEQQSEIYAFARINRAAQLVYVRFPEVGPDETRPAPAYIDYQGNRILSEDMTQEYAPSDDGYITVWVEKKPFPGILGEPGRRWGLVDRTGEVAIPLEYDQLHQAREGVVPVRRDEMFAIFSVEGSQLTDFEWGNLTPSLSGSLMARHHSLNTWQLIDHQGHLQSELTFTEQPRHVFIEHHETDVLTDMFVTAHEQKFGIVSAKGEILVPFGYESVNTDAYRPVFTDSDGEEKRYPDDFRG</sequence>
<proteinExistence type="predicted"/>
<accession>A0A1R4HT18</accession>
<dbReference type="Proteomes" id="UP000196331">
    <property type="component" value="Unassembled WGS sequence"/>
</dbReference>
<name>A0A1R4HT18_9GAMM</name>
<reference evidence="1 2" key="1">
    <citation type="submission" date="2017-02" db="EMBL/GenBank/DDBJ databases">
        <authorList>
            <person name="Dridi B."/>
        </authorList>
    </citation>
    <scope>NUCLEOTIDE SEQUENCE [LARGE SCALE GENOMIC DNA]</scope>
    <source>
        <strain evidence="1 2">JB380</strain>
    </source>
</reference>
<organism evidence="1 2">
    <name type="scientific">Halomonas citrativorans</name>
    <dbReference type="NCBI Taxonomy" id="2742612"/>
    <lineage>
        <taxon>Bacteria</taxon>
        <taxon>Pseudomonadati</taxon>
        <taxon>Pseudomonadota</taxon>
        <taxon>Gammaproteobacteria</taxon>
        <taxon>Oceanospirillales</taxon>
        <taxon>Halomonadaceae</taxon>
        <taxon>Halomonas</taxon>
    </lineage>
</organism>